<proteinExistence type="predicted"/>
<protein>
    <submittedName>
        <fullName evidence="1">Uncharacterized protein</fullName>
    </submittedName>
</protein>
<dbReference type="OrthoDB" id="1305336at2759"/>
<dbReference type="EMBL" id="JACXVP010000004">
    <property type="protein sequence ID" value="KAG5611198.1"/>
    <property type="molecule type" value="Genomic_DNA"/>
</dbReference>
<keyword evidence="2" id="KW-1185">Reference proteome</keyword>
<sequence>MASHPMSFFQDFWEMLKDDILQPLQNFHSQQVFERSFNATYVALIPNKVGAIELRDHNWNKQNHWLSAGRKTKEAMESFNNMAKIATENRWIQGFRIENRVDEVLANILGYGMEMLPTVYLGMPLGSKHKALEIRDGIIEKTGRSWHCGSRRISLKEAE</sequence>
<dbReference type="Proteomes" id="UP000824120">
    <property type="component" value="Chromosome 4"/>
</dbReference>
<dbReference type="AlphaFoldDB" id="A0A9J5ZJC6"/>
<name>A0A9J5ZJC6_SOLCO</name>
<reference evidence="1 2" key="1">
    <citation type="submission" date="2020-09" db="EMBL/GenBank/DDBJ databases">
        <title>De no assembly of potato wild relative species, Solanum commersonii.</title>
        <authorList>
            <person name="Cho K."/>
        </authorList>
    </citation>
    <scope>NUCLEOTIDE SEQUENCE [LARGE SCALE GENOMIC DNA]</scope>
    <source>
        <strain evidence="1">LZ3.2</strain>
        <tissue evidence="1">Leaf</tissue>
    </source>
</reference>
<comment type="caution">
    <text evidence="1">The sequence shown here is derived from an EMBL/GenBank/DDBJ whole genome shotgun (WGS) entry which is preliminary data.</text>
</comment>
<accession>A0A9J5ZJC6</accession>
<evidence type="ECO:0000313" key="1">
    <source>
        <dbReference type="EMBL" id="KAG5611198.1"/>
    </source>
</evidence>
<organism evidence="1 2">
    <name type="scientific">Solanum commersonii</name>
    <name type="common">Commerson's wild potato</name>
    <name type="synonym">Commerson's nightshade</name>
    <dbReference type="NCBI Taxonomy" id="4109"/>
    <lineage>
        <taxon>Eukaryota</taxon>
        <taxon>Viridiplantae</taxon>
        <taxon>Streptophyta</taxon>
        <taxon>Embryophyta</taxon>
        <taxon>Tracheophyta</taxon>
        <taxon>Spermatophyta</taxon>
        <taxon>Magnoliopsida</taxon>
        <taxon>eudicotyledons</taxon>
        <taxon>Gunneridae</taxon>
        <taxon>Pentapetalae</taxon>
        <taxon>asterids</taxon>
        <taxon>lamiids</taxon>
        <taxon>Solanales</taxon>
        <taxon>Solanaceae</taxon>
        <taxon>Solanoideae</taxon>
        <taxon>Solaneae</taxon>
        <taxon>Solanum</taxon>
    </lineage>
</organism>
<gene>
    <name evidence="1" type="ORF">H5410_022479</name>
</gene>
<evidence type="ECO:0000313" key="2">
    <source>
        <dbReference type="Proteomes" id="UP000824120"/>
    </source>
</evidence>